<feature type="compositionally biased region" description="Low complexity" evidence="1">
    <location>
        <begin position="66"/>
        <end position="82"/>
    </location>
</feature>
<name>A0ABU8U676_9ACTN</name>
<sequence length="82" mass="8694">MADTLLAPVVRKTARLPLLDVLRGAAVLGTLMTNVWIFASPDRSGAYSRAGCGCPTRSTTPPPRTSPRTCSASSRTASSWRC</sequence>
<keyword evidence="2" id="KW-1133">Transmembrane helix</keyword>
<comment type="caution">
    <text evidence="3">The sequence shown here is derived from an EMBL/GenBank/DDBJ whole genome shotgun (WGS) entry which is preliminary data.</text>
</comment>
<evidence type="ECO:0000256" key="2">
    <source>
        <dbReference type="SAM" id="Phobius"/>
    </source>
</evidence>
<evidence type="ECO:0000256" key="1">
    <source>
        <dbReference type="SAM" id="MobiDB-lite"/>
    </source>
</evidence>
<keyword evidence="2" id="KW-0472">Membrane</keyword>
<dbReference type="EMBL" id="JBBKAM010000002">
    <property type="protein sequence ID" value="MEJ8643390.1"/>
    <property type="molecule type" value="Genomic_DNA"/>
</dbReference>
<feature type="region of interest" description="Disordered" evidence="1">
    <location>
        <begin position="45"/>
        <end position="82"/>
    </location>
</feature>
<keyword evidence="2" id="KW-0812">Transmembrane</keyword>
<organism evidence="3 4">
    <name type="scientific">Streptomyces caledonius</name>
    <dbReference type="NCBI Taxonomy" id="3134107"/>
    <lineage>
        <taxon>Bacteria</taxon>
        <taxon>Bacillati</taxon>
        <taxon>Actinomycetota</taxon>
        <taxon>Actinomycetes</taxon>
        <taxon>Kitasatosporales</taxon>
        <taxon>Streptomycetaceae</taxon>
        <taxon>Streptomyces</taxon>
    </lineage>
</organism>
<proteinExistence type="predicted"/>
<dbReference type="Proteomes" id="UP001382904">
    <property type="component" value="Unassembled WGS sequence"/>
</dbReference>
<keyword evidence="4" id="KW-1185">Reference proteome</keyword>
<protein>
    <recommendedName>
        <fullName evidence="5">DUF1624 domain-containing protein</fullName>
    </recommendedName>
</protein>
<accession>A0ABU8U676</accession>
<evidence type="ECO:0000313" key="3">
    <source>
        <dbReference type="EMBL" id="MEJ8643390.1"/>
    </source>
</evidence>
<reference evidence="3 4" key="1">
    <citation type="submission" date="2024-03" db="EMBL/GenBank/DDBJ databases">
        <title>Novel Streptomyces species of biotechnological and ecological value are a feature of Machair soil.</title>
        <authorList>
            <person name="Prole J.R."/>
            <person name="Goodfellow M."/>
            <person name="Allenby N."/>
            <person name="Ward A.C."/>
        </authorList>
    </citation>
    <scope>NUCLEOTIDE SEQUENCE [LARGE SCALE GENOMIC DNA]</scope>
    <source>
        <strain evidence="3 4">MS1.HAVA.3</strain>
    </source>
</reference>
<evidence type="ECO:0008006" key="5">
    <source>
        <dbReference type="Google" id="ProtNLM"/>
    </source>
</evidence>
<feature type="transmembrane region" description="Helical" evidence="2">
    <location>
        <begin position="21"/>
        <end position="39"/>
    </location>
</feature>
<evidence type="ECO:0000313" key="4">
    <source>
        <dbReference type="Proteomes" id="UP001382904"/>
    </source>
</evidence>
<gene>
    <name evidence="3" type="ORF">WKI68_22305</name>
</gene>